<keyword evidence="3" id="KW-1185">Reference proteome</keyword>
<dbReference type="GO" id="GO:0016491">
    <property type="term" value="F:oxidoreductase activity"/>
    <property type="evidence" value="ECO:0007669"/>
    <property type="project" value="InterPro"/>
</dbReference>
<evidence type="ECO:0000313" key="3">
    <source>
        <dbReference type="Proteomes" id="UP001285441"/>
    </source>
</evidence>
<reference evidence="2" key="1">
    <citation type="journal article" date="2023" name="Mol. Phylogenet. Evol.">
        <title>Genome-scale phylogeny and comparative genomics of the fungal order Sordariales.</title>
        <authorList>
            <person name="Hensen N."/>
            <person name="Bonometti L."/>
            <person name="Westerberg I."/>
            <person name="Brannstrom I.O."/>
            <person name="Guillou S."/>
            <person name="Cros-Aarteil S."/>
            <person name="Calhoun S."/>
            <person name="Haridas S."/>
            <person name="Kuo A."/>
            <person name="Mondo S."/>
            <person name="Pangilinan J."/>
            <person name="Riley R."/>
            <person name="LaButti K."/>
            <person name="Andreopoulos B."/>
            <person name="Lipzen A."/>
            <person name="Chen C."/>
            <person name="Yan M."/>
            <person name="Daum C."/>
            <person name="Ng V."/>
            <person name="Clum A."/>
            <person name="Steindorff A."/>
            <person name="Ohm R.A."/>
            <person name="Martin F."/>
            <person name="Silar P."/>
            <person name="Natvig D.O."/>
            <person name="Lalanne C."/>
            <person name="Gautier V."/>
            <person name="Ament-Velasquez S.L."/>
            <person name="Kruys A."/>
            <person name="Hutchinson M.I."/>
            <person name="Powell A.J."/>
            <person name="Barry K."/>
            <person name="Miller A.N."/>
            <person name="Grigoriev I.V."/>
            <person name="Debuchy R."/>
            <person name="Gladieux P."/>
            <person name="Hiltunen Thoren M."/>
            <person name="Johannesson H."/>
        </authorList>
    </citation>
    <scope>NUCLEOTIDE SEQUENCE</scope>
    <source>
        <strain evidence="2">CBS 232.78</strain>
    </source>
</reference>
<dbReference type="Gene3D" id="3.40.50.720">
    <property type="entry name" value="NAD(P)-binding Rossmann-like Domain"/>
    <property type="match status" value="1"/>
</dbReference>
<dbReference type="EMBL" id="JAULSW010000002">
    <property type="protein sequence ID" value="KAK3389547.1"/>
    <property type="molecule type" value="Genomic_DNA"/>
</dbReference>
<feature type="domain" description="Enoyl reductase (ER)" evidence="1">
    <location>
        <begin position="17"/>
        <end position="343"/>
    </location>
</feature>
<dbReference type="InterPro" id="IPR013154">
    <property type="entry name" value="ADH-like_N"/>
</dbReference>
<dbReference type="InterPro" id="IPR036291">
    <property type="entry name" value="NAD(P)-bd_dom_sf"/>
</dbReference>
<dbReference type="SUPFAM" id="SSF50129">
    <property type="entry name" value="GroES-like"/>
    <property type="match status" value="1"/>
</dbReference>
<comment type="caution">
    <text evidence="2">The sequence shown here is derived from an EMBL/GenBank/DDBJ whole genome shotgun (WGS) entry which is preliminary data.</text>
</comment>
<dbReference type="InterPro" id="IPR020843">
    <property type="entry name" value="ER"/>
</dbReference>
<reference evidence="2" key="2">
    <citation type="submission" date="2023-06" db="EMBL/GenBank/DDBJ databases">
        <authorList>
            <consortium name="Lawrence Berkeley National Laboratory"/>
            <person name="Haridas S."/>
            <person name="Hensen N."/>
            <person name="Bonometti L."/>
            <person name="Westerberg I."/>
            <person name="Brannstrom I.O."/>
            <person name="Guillou S."/>
            <person name="Cros-Aarteil S."/>
            <person name="Calhoun S."/>
            <person name="Kuo A."/>
            <person name="Mondo S."/>
            <person name="Pangilinan J."/>
            <person name="Riley R."/>
            <person name="LaButti K."/>
            <person name="Andreopoulos B."/>
            <person name="Lipzen A."/>
            <person name="Chen C."/>
            <person name="Yanf M."/>
            <person name="Daum C."/>
            <person name="Ng V."/>
            <person name="Clum A."/>
            <person name="Steindorff A."/>
            <person name="Ohm R."/>
            <person name="Martin F."/>
            <person name="Silar P."/>
            <person name="Natvig D."/>
            <person name="Lalanne C."/>
            <person name="Gautier V."/>
            <person name="Ament-velasquez S.L."/>
            <person name="Kruys A."/>
            <person name="Hutchinson M.I."/>
            <person name="Powell A.J."/>
            <person name="Barry K."/>
            <person name="Miller A.N."/>
            <person name="Grigoriev I.V."/>
            <person name="Debuchy R."/>
            <person name="Gladieux P."/>
            <person name="Thoren M.H."/>
            <person name="Johannesson H."/>
        </authorList>
    </citation>
    <scope>NUCLEOTIDE SEQUENCE</scope>
    <source>
        <strain evidence="2">CBS 232.78</strain>
    </source>
</reference>
<dbReference type="InterPro" id="IPR011032">
    <property type="entry name" value="GroES-like_sf"/>
</dbReference>
<dbReference type="Proteomes" id="UP001285441">
    <property type="component" value="Unassembled WGS sequence"/>
</dbReference>
<dbReference type="Pfam" id="PF13602">
    <property type="entry name" value="ADH_zinc_N_2"/>
    <property type="match status" value="1"/>
</dbReference>
<evidence type="ECO:0000313" key="2">
    <source>
        <dbReference type="EMBL" id="KAK3389547.1"/>
    </source>
</evidence>
<dbReference type="Pfam" id="PF08240">
    <property type="entry name" value="ADH_N"/>
    <property type="match status" value="1"/>
</dbReference>
<dbReference type="SUPFAM" id="SSF51735">
    <property type="entry name" value="NAD(P)-binding Rossmann-fold domains"/>
    <property type="match status" value="1"/>
</dbReference>
<evidence type="ECO:0000259" key="1">
    <source>
        <dbReference type="SMART" id="SM00829"/>
    </source>
</evidence>
<accession>A0AAE0NXH6</accession>
<organism evidence="2 3">
    <name type="scientific">Podospora didyma</name>
    <dbReference type="NCBI Taxonomy" id="330526"/>
    <lineage>
        <taxon>Eukaryota</taxon>
        <taxon>Fungi</taxon>
        <taxon>Dikarya</taxon>
        <taxon>Ascomycota</taxon>
        <taxon>Pezizomycotina</taxon>
        <taxon>Sordariomycetes</taxon>
        <taxon>Sordariomycetidae</taxon>
        <taxon>Sordariales</taxon>
        <taxon>Podosporaceae</taxon>
        <taxon>Podospora</taxon>
    </lineage>
</organism>
<dbReference type="PANTHER" id="PTHR44013">
    <property type="entry name" value="ZINC-TYPE ALCOHOL DEHYDROGENASE-LIKE PROTEIN C16A3.02C"/>
    <property type="match status" value="1"/>
</dbReference>
<dbReference type="Gene3D" id="3.90.180.10">
    <property type="entry name" value="Medium-chain alcohol dehydrogenases, catalytic domain"/>
    <property type="match status" value="1"/>
</dbReference>
<dbReference type="SMART" id="SM00829">
    <property type="entry name" value="PKS_ER"/>
    <property type="match status" value="1"/>
</dbReference>
<protein>
    <recommendedName>
        <fullName evidence="1">Enoyl reductase (ER) domain-containing protein</fullName>
    </recommendedName>
</protein>
<sequence>MKAWRYANGITAKTLVGRLENSIILDTKAPMPDISMLAEHQVVVQVISAALNPADFKMPESDWFGRMFGLGNDAQPGMDFSGRIVSKHPSNTTYKEGQLVFGSLAKASKYGTLGQFAVASTSELAALPPGVNPDQAAALGTSAGTAYSSLRSLAGGVTSTPAQRHVFINGGSGGVGTYAIQFAKIMGATVTTSTSTANIDTVRQLGADHVIDYKQANVLAELKRRGQVFDMVIDNVGTPQNLYDESHKFLKTDGTYVQVALNPTFRGTWDILVNVCKSMLGGGQRRKFQFVTDKGGSKEYAQFGQWVADLKLVPVIGNAFALDLVPEAYARLREGRSVGKIVVHVSSEAEADKLI</sequence>
<dbReference type="AlphaFoldDB" id="A0AAE0NXH6"/>
<proteinExistence type="predicted"/>
<dbReference type="CDD" id="cd08267">
    <property type="entry name" value="MDR1"/>
    <property type="match status" value="1"/>
</dbReference>
<gene>
    <name evidence="2" type="ORF">B0H63DRAFT_492462</name>
</gene>
<dbReference type="InterPro" id="IPR052733">
    <property type="entry name" value="Chloroplast_QOR"/>
</dbReference>
<dbReference type="PANTHER" id="PTHR44013:SF1">
    <property type="entry name" value="ZINC-TYPE ALCOHOL DEHYDROGENASE-LIKE PROTEIN C16A3.02C"/>
    <property type="match status" value="1"/>
</dbReference>
<name>A0AAE0NXH6_9PEZI</name>